<dbReference type="InterPro" id="IPR011990">
    <property type="entry name" value="TPR-like_helical_dom_sf"/>
</dbReference>
<reference evidence="2 3" key="1">
    <citation type="submission" date="2018-11" db="EMBL/GenBank/DDBJ databases">
        <title>Schleiferia aggregans sp. nov., a moderately thermophilic heterotrophic bacterium isolated from microbial mats at a terrestrial hot spring.</title>
        <authorList>
            <person name="Iino T."/>
            <person name="Ohkuma M."/>
            <person name="Haruta S."/>
        </authorList>
    </citation>
    <scope>NUCLEOTIDE SEQUENCE [LARGE SCALE GENOMIC DNA]</scope>
    <source>
        <strain evidence="2 3">LA</strain>
    </source>
</reference>
<evidence type="ECO:0000313" key="2">
    <source>
        <dbReference type="EMBL" id="GCD77763.1"/>
    </source>
</evidence>
<proteinExistence type="predicted"/>
<dbReference type="EMBL" id="BHZE01000010">
    <property type="protein sequence ID" value="GCD77763.1"/>
    <property type="molecule type" value="Genomic_DNA"/>
</dbReference>
<dbReference type="Gene3D" id="1.25.40.10">
    <property type="entry name" value="Tetratricopeptide repeat domain"/>
    <property type="match status" value="1"/>
</dbReference>
<protein>
    <submittedName>
        <fullName evidence="2">BatE protein</fullName>
    </submittedName>
</protein>
<feature type="transmembrane region" description="Helical" evidence="1">
    <location>
        <begin position="130"/>
        <end position="150"/>
    </location>
</feature>
<dbReference type="Proteomes" id="UP000286715">
    <property type="component" value="Unassembled WGS sequence"/>
</dbReference>
<dbReference type="OrthoDB" id="9776208at2"/>
<dbReference type="Gene3D" id="2.30.30.40">
    <property type="entry name" value="SH3 Domains"/>
    <property type="match status" value="1"/>
</dbReference>
<keyword evidence="1" id="KW-1133">Transmembrane helix</keyword>
<name>A0A401XL86_9FLAO</name>
<keyword evidence="3" id="KW-1185">Reference proteome</keyword>
<organism evidence="2 3">
    <name type="scientific">Thermaurantimonas aggregans</name>
    <dbReference type="NCBI Taxonomy" id="2173829"/>
    <lineage>
        <taxon>Bacteria</taxon>
        <taxon>Pseudomonadati</taxon>
        <taxon>Bacteroidota</taxon>
        <taxon>Flavobacteriia</taxon>
        <taxon>Flavobacteriales</taxon>
        <taxon>Schleiferiaceae</taxon>
        <taxon>Thermaurantimonas</taxon>
    </lineage>
</organism>
<gene>
    <name evidence="2" type="primary">batE</name>
    <name evidence="2" type="ORF">JCM31826_12450</name>
</gene>
<dbReference type="AlphaFoldDB" id="A0A401XL86"/>
<feature type="transmembrane region" description="Helical" evidence="1">
    <location>
        <begin position="44"/>
        <end position="63"/>
    </location>
</feature>
<feature type="transmembrane region" description="Helical" evidence="1">
    <location>
        <begin position="162"/>
        <end position="179"/>
    </location>
</feature>
<dbReference type="RefSeq" id="WP_124397828.1">
    <property type="nucleotide sequence ID" value="NZ_BHZE01000010.1"/>
</dbReference>
<comment type="caution">
    <text evidence="2">The sequence shown here is derived from an EMBL/GenBank/DDBJ whole genome shotgun (WGS) entry which is preliminary data.</text>
</comment>
<accession>A0A401XL86</accession>
<keyword evidence="1" id="KW-0812">Transmembrane</keyword>
<dbReference type="SUPFAM" id="SSF48452">
    <property type="entry name" value="TPR-like"/>
    <property type="match status" value="1"/>
</dbReference>
<sequence length="246" mass="28426">MKKIFVILIFLFLTPNLTFSSVIDSVFLKANTLYKEGNYQEALLLYDSLLNSGVVSGELLYNVGNASYKINKLGYSRYYYERALYFMPFDEDLITNLNFVLSNIPGDFGFGIPSVVERLQNFLKFSNWKFLFLFFSLLFLVLYVVKFWKYLKNKVTYDLVKSIFYVVLSFVCTFLFTVLNDESKNRYAIVAESVLTKNEPFESSVDLFTLHEGAKVISIQTDGEFVKIKLPDGKTGWVKGNSLLYM</sequence>
<keyword evidence="1" id="KW-0472">Membrane</keyword>
<evidence type="ECO:0000256" key="1">
    <source>
        <dbReference type="SAM" id="Phobius"/>
    </source>
</evidence>
<evidence type="ECO:0000313" key="3">
    <source>
        <dbReference type="Proteomes" id="UP000286715"/>
    </source>
</evidence>